<dbReference type="PANTHER" id="PTHR43297">
    <property type="entry name" value="OLIGOPEPTIDE TRANSPORT ATP-BINDING PROTEIN APPD"/>
    <property type="match status" value="1"/>
</dbReference>
<dbReference type="SUPFAM" id="SSF52540">
    <property type="entry name" value="P-loop containing nucleoside triphosphate hydrolases"/>
    <property type="match status" value="1"/>
</dbReference>
<evidence type="ECO:0000256" key="2">
    <source>
        <dbReference type="ARBA" id="ARBA00005417"/>
    </source>
</evidence>
<dbReference type="InterPro" id="IPR017871">
    <property type="entry name" value="ABC_transporter-like_CS"/>
</dbReference>
<dbReference type="InterPro" id="IPR013563">
    <property type="entry name" value="Oligopep_ABC_C"/>
</dbReference>
<dbReference type="InterPro" id="IPR027417">
    <property type="entry name" value="P-loop_NTPase"/>
</dbReference>
<dbReference type="Proteomes" id="UP000243205">
    <property type="component" value="Unassembled WGS sequence"/>
</dbReference>
<evidence type="ECO:0000259" key="9">
    <source>
        <dbReference type="PROSITE" id="PS50893"/>
    </source>
</evidence>
<keyword evidence="4" id="KW-1003">Cell membrane</keyword>
<keyword evidence="7" id="KW-0472">Membrane</keyword>
<dbReference type="STRING" id="57664.SAMN05661003_11246"/>
<evidence type="ECO:0000313" key="11">
    <source>
        <dbReference type="Proteomes" id="UP000243205"/>
    </source>
</evidence>
<dbReference type="PANTHER" id="PTHR43297:SF2">
    <property type="entry name" value="DIPEPTIDE TRANSPORT ATP-BINDING PROTEIN DPPD"/>
    <property type="match status" value="1"/>
</dbReference>
<organism evidence="10 11">
    <name type="scientific">Desulfuromonas thiophila</name>
    <dbReference type="NCBI Taxonomy" id="57664"/>
    <lineage>
        <taxon>Bacteria</taxon>
        <taxon>Pseudomonadati</taxon>
        <taxon>Thermodesulfobacteriota</taxon>
        <taxon>Desulfuromonadia</taxon>
        <taxon>Desulfuromonadales</taxon>
        <taxon>Desulfuromonadaceae</taxon>
        <taxon>Desulfuromonas</taxon>
    </lineage>
</organism>
<reference evidence="11" key="1">
    <citation type="submission" date="2016-10" db="EMBL/GenBank/DDBJ databases">
        <authorList>
            <person name="Varghese N."/>
            <person name="Submissions S."/>
        </authorList>
    </citation>
    <scope>NUCLEOTIDE SEQUENCE [LARGE SCALE GENOMIC DNA]</scope>
    <source>
        <strain evidence="11">DSM 8987</strain>
    </source>
</reference>
<evidence type="ECO:0000256" key="8">
    <source>
        <dbReference type="SAM" id="MobiDB-lite"/>
    </source>
</evidence>
<dbReference type="GO" id="GO:0016887">
    <property type="term" value="F:ATP hydrolysis activity"/>
    <property type="evidence" value="ECO:0007669"/>
    <property type="project" value="InterPro"/>
</dbReference>
<dbReference type="EMBL" id="FNAQ01000012">
    <property type="protein sequence ID" value="SDE47273.1"/>
    <property type="molecule type" value="Genomic_DNA"/>
</dbReference>
<comment type="subcellular location">
    <subcellularLocation>
        <location evidence="1">Cell inner membrane</location>
        <topology evidence="1">Peripheral membrane protein</topology>
    </subcellularLocation>
</comment>
<dbReference type="InterPro" id="IPR050388">
    <property type="entry name" value="ABC_Ni/Peptide_Import"/>
</dbReference>
<dbReference type="PROSITE" id="PS50893">
    <property type="entry name" value="ABC_TRANSPORTER_2"/>
    <property type="match status" value="1"/>
</dbReference>
<dbReference type="GO" id="GO:0005524">
    <property type="term" value="F:ATP binding"/>
    <property type="evidence" value="ECO:0007669"/>
    <property type="project" value="UniProtKB-KW"/>
</dbReference>
<dbReference type="Gene3D" id="3.40.50.300">
    <property type="entry name" value="P-loop containing nucleotide triphosphate hydrolases"/>
    <property type="match status" value="1"/>
</dbReference>
<dbReference type="OrthoDB" id="9809450at2"/>
<keyword evidence="3" id="KW-0813">Transport</keyword>
<dbReference type="AlphaFoldDB" id="A0A1G7D6Y3"/>
<evidence type="ECO:0000256" key="3">
    <source>
        <dbReference type="ARBA" id="ARBA00022448"/>
    </source>
</evidence>
<protein>
    <submittedName>
        <fullName evidence="10">Peptide/nickel transport system ATP-binding protein</fullName>
    </submittedName>
</protein>
<dbReference type="PROSITE" id="PS00211">
    <property type="entry name" value="ABC_TRANSPORTER_1"/>
    <property type="match status" value="1"/>
</dbReference>
<feature type="region of interest" description="Disordered" evidence="8">
    <location>
        <begin position="273"/>
        <end position="309"/>
    </location>
</feature>
<dbReference type="InterPro" id="IPR003593">
    <property type="entry name" value="AAA+_ATPase"/>
</dbReference>
<keyword evidence="6 10" id="KW-0067">ATP-binding</keyword>
<sequence>MSQTAPCLLSDQPCLQVRGLSTFFFTRGGIVKAVRELDLDLWPGRTLALVGESGCGKSITALSLLRLVPAPGRIVSGSIRLDGEELLQLPAQEMRRRRGNRIAMIFQDPMTALNPVLTIGRQLTEGLELHRGLSGRAALLRAAELLDQVGLANPVQRLRDYPHQLSGGMRQRVVIAMALAGKPQILIADEPTTALDVTIQAQIMTLLGDLQRQQNMALLLISHDLGLVAQNADEVAVMYDGLVVEQAPVTQLFDNPLHPYSRHLLNCIPRRAGQPTETASPTGPFWHHCPARFRPRPTGPPPLQQTSAGHWLRCWPETP</sequence>
<dbReference type="InterPro" id="IPR003439">
    <property type="entry name" value="ABC_transporter-like_ATP-bd"/>
</dbReference>
<keyword evidence="5" id="KW-0547">Nucleotide-binding</keyword>
<proteinExistence type="inferred from homology"/>
<dbReference type="Pfam" id="PF08352">
    <property type="entry name" value="oligo_HPY"/>
    <property type="match status" value="1"/>
</dbReference>
<gene>
    <name evidence="10" type="ORF">SAMN05661003_11246</name>
</gene>
<dbReference type="Pfam" id="PF00005">
    <property type="entry name" value="ABC_tran"/>
    <property type="match status" value="1"/>
</dbReference>
<dbReference type="RefSeq" id="WP_092079283.1">
    <property type="nucleotide sequence ID" value="NZ_FNAQ01000012.1"/>
</dbReference>
<dbReference type="GO" id="GO:0015833">
    <property type="term" value="P:peptide transport"/>
    <property type="evidence" value="ECO:0007669"/>
    <property type="project" value="InterPro"/>
</dbReference>
<name>A0A1G7D6Y3_9BACT</name>
<evidence type="ECO:0000256" key="4">
    <source>
        <dbReference type="ARBA" id="ARBA00022475"/>
    </source>
</evidence>
<dbReference type="FunFam" id="3.40.50.300:FF:000016">
    <property type="entry name" value="Oligopeptide ABC transporter ATP-binding component"/>
    <property type="match status" value="1"/>
</dbReference>
<evidence type="ECO:0000256" key="5">
    <source>
        <dbReference type="ARBA" id="ARBA00022741"/>
    </source>
</evidence>
<evidence type="ECO:0000256" key="1">
    <source>
        <dbReference type="ARBA" id="ARBA00004417"/>
    </source>
</evidence>
<dbReference type="GO" id="GO:0005886">
    <property type="term" value="C:plasma membrane"/>
    <property type="evidence" value="ECO:0007669"/>
    <property type="project" value="UniProtKB-SubCell"/>
</dbReference>
<feature type="domain" description="ABC transporter" evidence="9">
    <location>
        <begin position="17"/>
        <end position="265"/>
    </location>
</feature>
<dbReference type="CDD" id="cd03257">
    <property type="entry name" value="ABC_NikE_OppD_transporters"/>
    <property type="match status" value="1"/>
</dbReference>
<evidence type="ECO:0000256" key="6">
    <source>
        <dbReference type="ARBA" id="ARBA00022840"/>
    </source>
</evidence>
<evidence type="ECO:0000313" key="10">
    <source>
        <dbReference type="EMBL" id="SDE47273.1"/>
    </source>
</evidence>
<keyword evidence="11" id="KW-1185">Reference proteome</keyword>
<comment type="similarity">
    <text evidence="2">Belongs to the ABC transporter superfamily.</text>
</comment>
<dbReference type="SMART" id="SM00382">
    <property type="entry name" value="AAA"/>
    <property type="match status" value="1"/>
</dbReference>
<accession>A0A1G7D6Y3</accession>
<evidence type="ECO:0000256" key="7">
    <source>
        <dbReference type="ARBA" id="ARBA00023136"/>
    </source>
</evidence>